<dbReference type="Ensembl" id="ENSPPYT00000034564.1">
    <property type="protein sequence ID" value="ENSPPYP00000035021.1"/>
    <property type="gene ID" value="ENSPPYG00000007209.2"/>
</dbReference>
<evidence type="ECO:0000256" key="1">
    <source>
        <dbReference type="SAM" id="MobiDB-lite"/>
    </source>
</evidence>
<dbReference type="AlphaFoldDB" id="A0A8I5TB08"/>
<organism evidence="2 3">
    <name type="scientific">Pongo abelii</name>
    <name type="common">Sumatran orangutan</name>
    <name type="synonym">Pongo pygmaeus abelii</name>
    <dbReference type="NCBI Taxonomy" id="9601"/>
    <lineage>
        <taxon>Eukaryota</taxon>
        <taxon>Metazoa</taxon>
        <taxon>Chordata</taxon>
        <taxon>Craniata</taxon>
        <taxon>Vertebrata</taxon>
        <taxon>Euteleostomi</taxon>
        <taxon>Mammalia</taxon>
        <taxon>Eutheria</taxon>
        <taxon>Euarchontoglires</taxon>
        <taxon>Primates</taxon>
        <taxon>Haplorrhini</taxon>
        <taxon>Catarrhini</taxon>
        <taxon>Hominidae</taxon>
        <taxon>Pongo</taxon>
    </lineage>
</organism>
<name>A0A8I5TB08_PONAB</name>
<reference evidence="2 3" key="1">
    <citation type="submission" date="2008-02" db="EMBL/GenBank/DDBJ databases">
        <title>A 6x draft sequence assembly of the Pongo pygmaeus abelii genome.</title>
        <authorList>
            <person name="Wilson R.K."/>
            <person name="Mardis E."/>
        </authorList>
    </citation>
    <scope>NUCLEOTIDE SEQUENCE [LARGE SCALE GENOMIC DNA]</scope>
</reference>
<dbReference type="Proteomes" id="UP000001595">
    <property type="component" value="Chromosome 16"/>
</dbReference>
<reference evidence="2" key="3">
    <citation type="submission" date="2025-09" db="UniProtKB">
        <authorList>
            <consortium name="Ensembl"/>
        </authorList>
    </citation>
    <scope>IDENTIFICATION</scope>
</reference>
<accession>A0A8I5TB08</accession>
<evidence type="ECO:0000313" key="3">
    <source>
        <dbReference type="Proteomes" id="UP000001595"/>
    </source>
</evidence>
<feature type="region of interest" description="Disordered" evidence="1">
    <location>
        <begin position="75"/>
        <end position="95"/>
    </location>
</feature>
<sequence>MAETVTTMTGQCREKHFMETEPNPAVNSCDGEALEHFVSTISVDGKAEVSASLLLGTQPPPWVDLIDIEVSLPTKEKRPETAVKTSTRHRKASHC</sequence>
<reference evidence="2" key="2">
    <citation type="submission" date="2025-08" db="UniProtKB">
        <authorList>
            <consortium name="Ensembl"/>
        </authorList>
    </citation>
    <scope>IDENTIFICATION</scope>
</reference>
<protein>
    <submittedName>
        <fullName evidence="2">Uncharacterized protein</fullName>
    </submittedName>
</protein>
<evidence type="ECO:0000313" key="2">
    <source>
        <dbReference type="Ensembl" id="ENSPPYP00000035021.1"/>
    </source>
</evidence>
<proteinExistence type="predicted"/>
<dbReference type="GeneTree" id="ENSGT00390000001471"/>
<feature type="compositionally biased region" description="Basic residues" evidence="1">
    <location>
        <begin position="86"/>
        <end position="95"/>
    </location>
</feature>
<keyword evidence="3" id="KW-1185">Reference proteome</keyword>